<dbReference type="InterPro" id="IPR054722">
    <property type="entry name" value="PolX-like_BBD"/>
</dbReference>
<accession>A0AAV1V145</accession>
<dbReference type="Pfam" id="PF13976">
    <property type="entry name" value="gag_pre-integrs"/>
    <property type="match status" value="1"/>
</dbReference>
<dbReference type="InterPro" id="IPR025724">
    <property type="entry name" value="GAG-pre-integrase_dom"/>
</dbReference>
<reference evidence="3" key="1">
    <citation type="submission" date="2024-01" db="EMBL/GenBank/DDBJ databases">
        <authorList>
            <person name="Webb A."/>
        </authorList>
    </citation>
    <scope>NUCLEOTIDE SEQUENCE</scope>
    <source>
        <strain evidence="3">Pm1</strain>
    </source>
</reference>
<dbReference type="EMBL" id="CAKLBY020000256">
    <property type="protein sequence ID" value="CAK7940261.1"/>
    <property type="molecule type" value="Genomic_DNA"/>
</dbReference>
<evidence type="ECO:0000313" key="3">
    <source>
        <dbReference type="EMBL" id="CAK7940261.1"/>
    </source>
</evidence>
<dbReference type="Proteomes" id="UP001162060">
    <property type="component" value="Unassembled WGS sequence"/>
</dbReference>
<dbReference type="Pfam" id="PF22936">
    <property type="entry name" value="Pol_BBD"/>
    <property type="match status" value="1"/>
</dbReference>
<feature type="domain" description="GAG-pre-integrase" evidence="1">
    <location>
        <begin position="117"/>
        <end position="166"/>
    </location>
</feature>
<evidence type="ECO:0000313" key="4">
    <source>
        <dbReference type="Proteomes" id="UP001162060"/>
    </source>
</evidence>
<name>A0AAV1V145_9STRA</name>
<feature type="domain" description="Retrovirus-related Pol polyprotein from transposon TNT 1-94-like beta-barrel" evidence="2">
    <location>
        <begin position="1"/>
        <end position="71"/>
    </location>
</feature>
<organism evidence="3 4">
    <name type="scientific">Peronospora matthiolae</name>
    <dbReference type="NCBI Taxonomy" id="2874970"/>
    <lineage>
        <taxon>Eukaryota</taxon>
        <taxon>Sar</taxon>
        <taxon>Stramenopiles</taxon>
        <taxon>Oomycota</taxon>
        <taxon>Peronosporomycetes</taxon>
        <taxon>Peronosporales</taxon>
        <taxon>Peronosporaceae</taxon>
        <taxon>Peronospora</taxon>
    </lineage>
</organism>
<protein>
    <recommendedName>
        <fullName evidence="5">GAG-pre-integrase domain-containing protein</fullName>
    </recommendedName>
</protein>
<proteinExistence type="predicted"/>
<gene>
    <name evidence="3" type="ORF">PM001_LOCUS25411</name>
</gene>
<evidence type="ECO:0000259" key="1">
    <source>
        <dbReference type="Pfam" id="PF13976"/>
    </source>
</evidence>
<comment type="caution">
    <text evidence="3">The sequence shown here is derived from an EMBL/GenBank/DDBJ whole genome shotgun (WGS) entry which is preliminary data.</text>
</comment>
<dbReference type="AlphaFoldDB" id="A0AAV1V145"/>
<evidence type="ECO:0008006" key="5">
    <source>
        <dbReference type="Google" id="ProtNLM"/>
    </source>
</evidence>
<sequence length="174" mass="19034">MTDDERDFVEYENLTTPIIITVANGQHLMAKGTGSVRFVLENGRTVMLKKVLHVPKLDKKLVSVPALTARGVLVQFKRNQAVLTSNGITVAVINRVGKLFAWNVKQDVVLEAYKAESTTKEDDESGPWHARLGHVSTSKLNQVMKACDGITKLSATEVGVCDGCLLRVTGTIRT</sequence>
<evidence type="ECO:0000259" key="2">
    <source>
        <dbReference type="Pfam" id="PF22936"/>
    </source>
</evidence>